<dbReference type="EMBL" id="JACCFH010000001">
    <property type="protein sequence ID" value="NYG34270.1"/>
    <property type="molecule type" value="Genomic_DNA"/>
</dbReference>
<dbReference type="Pfam" id="PF07759">
    <property type="entry name" value="DUF1615"/>
    <property type="match status" value="1"/>
</dbReference>
<organism evidence="3 4">
    <name type="scientific">Sphaerotilus montanus</name>
    <dbReference type="NCBI Taxonomy" id="522889"/>
    <lineage>
        <taxon>Bacteria</taxon>
        <taxon>Pseudomonadati</taxon>
        <taxon>Pseudomonadota</taxon>
        <taxon>Betaproteobacteria</taxon>
        <taxon>Burkholderiales</taxon>
        <taxon>Sphaerotilaceae</taxon>
        <taxon>Sphaerotilus</taxon>
    </lineage>
</organism>
<evidence type="ECO:0000313" key="3">
    <source>
        <dbReference type="EMBL" id="NYG34270.1"/>
    </source>
</evidence>
<sequence>MTRTLRLAALAPVMAGLAACGTLPSDRLPPAPAPAPVITLPTTPVPAPTPGPGSAPTPAPVPAPVPVPPPPPALPPLPPAPPPPPPPAPVSAAEVRAVALRVLPPNITDRSAWADDIATAFAALSIPAQAHKVCALAAVIEQESTWQADPPVANLSKIAKAELDKKRERFGIPKAVMDLALSKTSPDGRTYQQRLDRLRTERELSLLYEDMIREIPMGAQLAGGQNPVRTGGSTQVSVAFATEQMRDRPYPWRPAGTPREEVFKRRGGLYFGAAMLLDYPVSYNRMLYRFADYNAGRYSSRNAAVQALLVQLTGQKIDPDGDLLRYKGGEPVSPRTEPSQAWRALLALQAELGVNAAQIERDLKLEKRFEFEQSPTYRRLYQLADKRGLRPPREQLPDIDLNSPKISRKLTTAWFADRCEARYRTCLARDTVAPPVPAASDPRP</sequence>
<evidence type="ECO:0000256" key="1">
    <source>
        <dbReference type="SAM" id="MobiDB-lite"/>
    </source>
</evidence>
<keyword evidence="2" id="KW-0732">Signal</keyword>
<feature type="signal peptide" evidence="2">
    <location>
        <begin position="1"/>
        <end position="18"/>
    </location>
</feature>
<comment type="caution">
    <text evidence="3">The sequence shown here is derived from an EMBL/GenBank/DDBJ whole genome shotgun (WGS) entry which is preliminary data.</text>
</comment>
<proteinExistence type="predicted"/>
<protein>
    <recommendedName>
        <fullName evidence="5">DUF1615 domain-containing protein</fullName>
    </recommendedName>
</protein>
<feature type="region of interest" description="Disordered" evidence="1">
    <location>
        <begin position="26"/>
        <end position="63"/>
    </location>
</feature>
<reference evidence="3 4" key="1">
    <citation type="submission" date="2020-07" db="EMBL/GenBank/DDBJ databases">
        <title>Genomic Encyclopedia of Archaeal and Bacterial Type Strains, Phase II (KMG-II): from individual species to whole genera.</title>
        <authorList>
            <person name="Goeker M."/>
        </authorList>
    </citation>
    <scope>NUCLEOTIDE SEQUENCE [LARGE SCALE GENOMIC DNA]</scope>
    <source>
        <strain evidence="3 4">DSM 21226</strain>
    </source>
</reference>
<dbReference type="RefSeq" id="WP_218897846.1">
    <property type="nucleotide sequence ID" value="NZ_JACCFH010000001.1"/>
</dbReference>
<gene>
    <name evidence="3" type="ORF">BDD16_003256</name>
</gene>
<accession>A0A7Y9QZ90</accession>
<dbReference type="PROSITE" id="PS51257">
    <property type="entry name" value="PROKAR_LIPOPROTEIN"/>
    <property type="match status" value="1"/>
</dbReference>
<evidence type="ECO:0000313" key="4">
    <source>
        <dbReference type="Proteomes" id="UP000518288"/>
    </source>
</evidence>
<keyword evidence="4" id="KW-1185">Reference proteome</keyword>
<dbReference type="InterPro" id="IPR011673">
    <property type="entry name" value="DUF1615"/>
</dbReference>
<feature type="compositionally biased region" description="Pro residues" evidence="1">
    <location>
        <begin position="43"/>
        <end position="63"/>
    </location>
</feature>
<name>A0A7Y9QZ90_9BURK</name>
<evidence type="ECO:0008006" key="5">
    <source>
        <dbReference type="Google" id="ProtNLM"/>
    </source>
</evidence>
<dbReference type="AlphaFoldDB" id="A0A7Y9QZ90"/>
<evidence type="ECO:0000256" key="2">
    <source>
        <dbReference type="SAM" id="SignalP"/>
    </source>
</evidence>
<dbReference type="Proteomes" id="UP000518288">
    <property type="component" value="Unassembled WGS sequence"/>
</dbReference>
<feature type="chain" id="PRO_5030696429" description="DUF1615 domain-containing protein" evidence="2">
    <location>
        <begin position="19"/>
        <end position="444"/>
    </location>
</feature>